<reference evidence="1" key="3">
    <citation type="submission" date="2020-02" db="EMBL/GenBank/DDBJ databases">
        <authorList>
            <person name="Sarangi A.N."/>
            <person name="Ghosh S."/>
            <person name="Mukherjee M."/>
            <person name="Tripathy S."/>
        </authorList>
    </citation>
    <scope>NUCLEOTIDE SEQUENCE</scope>
    <source>
        <strain evidence="1">BDU141951</strain>
    </source>
</reference>
<accession>A0A0C1Y3V1</accession>
<gene>
    <name evidence="1" type="ORF">QQ91_005350</name>
</gene>
<proteinExistence type="predicted"/>
<dbReference type="AlphaFoldDB" id="A0A0C1Y3V1"/>
<reference evidence="1" key="2">
    <citation type="journal article" date="2015" name="Genome Announc.">
        <title>Draft Genome Sequence of Filamentous Marine Cyanobacterium Lyngbya confervoides Strain BDU141951.</title>
        <authorList>
            <person name="Chandrababunaidu M.M."/>
            <person name="Sen D."/>
            <person name="Tripathy S."/>
        </authorList>
    </citation>
    <scope>NUCLEOTIDE SEQUENCE</scope>
    <source>
        <strain evidence="1">BDU141951</strain>
    </source>
</reference>
<comment type="caution">
    <text evidence="1">The sequence shown here is derived from an EMBL/GenBank/DDBJ whole genome shotgun (WGS) entry which is preliminary data.</text>
</comment>
<protein>
    <submittedName>
        <fullName evidence="1">Uncharacterized protein</fullName>
    </submittedName>
</protein>
<reference evidence="1" key="1">
    <citation type="submission" date="2014-11" db="EMBL/GenBank/DDBJ databases">
        <authorList>
            <person name="Malar M.C."/>
            <person name="Sen D."/>
            <person name="Tripathy S."/>
        </authorList>
    </citation>
    <scope>NUCLEOTIDE SEQUENCE</scope>
    <source>
        <strain evidence="1">BDU141951</strain>
    </source>
</reference>
<evidence type="ECO:0000313" key="1">
    <source>
        <dbReference type="EMBL" id="NEV66533.1"/>
    </source>
</evidence>
<name>A0A0C1Y3V1_9CYAN</name>
<dbReference type="EMBL" id="JTHE02000003">
    <property type="protein sequence ID" value="NEV66533.1"/>
    <property type="molecule type" value="Genomic_DNA"/>
</dbReference>
<sequence length="81" mass="9231">MSPLTHFPGCVLQPQLASDRPRRYVHCTLAPRRGDWVTLTQAPQGPPLHKAQLLLPESPTTWIAWMPNHGEIVLDRSQFYC</sequence>
<organism evidence="1">
    <name type="scientific">Lyngbya confervoides BDU141951</name>
    <dbReference type="NCBI Taxonomy" id="1574623"/>
    <lineage>
        <taxon>Bacteria</taxon>
        <taxon>Bacillati</taxon>
        <taxon>Cyanobacteriota</taxon>
        <taxon>Cyanophyceae</taxon>
        <taxon>Oscillatoriophycideae</taxon>
        <taxon>Oscillatoriales</taxon>
        <taxon>Microcoleaceae</taxon>
        <taxon>Lyngbya</taxon>
    </lineage>
</organism>